<dbReference type="EMBL" id="MFKX01000025">
    <property type="protein sequence ID" value="OGG57510.1"/>
    <property type="molecule type" value="Genomic_DNA"/>
</dbReference>
<dbReference type="PANTHER" id="PTHR43847">
    <property type="entry name" value="BLL3993 PROTEIN"/>
    <property type="match status" value="1"/>
</dbReference>
<evidence type="ECO:0008006" key="8">
    <source>
        <dbReference type="Google" id="ProtNLM"/>
    </source>
</evidence>
<dbReference type="InterPro" id="IPR052527">
    <property type="entry name" value="Metal_cation-efflux_comp"/>
</dbReference>
<dbReference type="Pfam" id="PF04140">
    <property type="entry name" value="ICMT"/>
    <property type="match status" value="1"/>
</dbReference>
<evidence type="ECO:0000256" key="5">
    <source>
        <dbReference type="SAM" id="Phobius"/>
    </source>
</evidence>
<keyword evidence="4 5" id="KW-0472">Membrane</keyword>
<dbReference type="AlphaFoldDB" id="A0A1F6D864"/>
<feature type="transmembrane region" description="Helical" evidence="5">
    <location>
        <begin position="83"/>
        <end position="109"/>
    </location>
</feature>
<protein>
    <recommendedName>
        <fullName evidence="8">Steroid 5-alpha reductase C-terminal domain-containing protein</fullName>
    </recommendedName>
</protein>
<accession>A0A1F6D864</accession>
<keyword evidence="2 5" id="KW-0812">Transmembrane</keyword>
<evidence type="ECO:0000256" key="2">
    <source>
        <dbReference type="ARBA" id="ARBA00022692"/>
    </source>
</evidence>
<comment type="caution">
    <text evidence="6">The sequence shown here is derived from an EMBL/GenBank/DDBJ whole genome shotgun (WGS) entry which is preliminary data.</text>
</comment>
<evidence type="ECO:0000256" key="4">
    <source>
        <dbReference type="ARBA" id="ARBA00023136"/>
    </source>
</evidence>
<evidence type="ECO:0000256" key="1">
    <source>
        <dbReference type="ARBA" id="ARBA00004141"/>
    </source>
</evidence>
<dbReference type="InterPro" id="IPR007269">
    <property type="entry name" value="ICMT_MeTrfase"/>
</dbReference>
<organism evidence="6 7">
    <name type="scientific">Candidatus Kaiserbacteria bacterium RIFCSPHIGHO2_01_FULL_55_17</name>
    <dbReference type="NCBI Taxonomy" id="1798484"/>
    <lineage>
        <taxon>Bacteria</taxon>
        <taxon>Candidatus Kaiseribacteriota</taxon>
    </lineage>
</organism>
<sequence length="149" mass="17096">MYQSCGTNRSKRNRAAEAHRGVAMVNILFYSGVTLGVVALALLGWTLSVRTTWGPPGSAPKEFVTRGPYRYIRHPGYTAQVTFYLAVGLVVFGFTEFWPILILTFYVFFSVVNAIRYAAKEEEDALRRVYGEEYLAYEQRSWRFLPLIY</sequence>
<evidence type="ECO:0000313" key="6">
    <source>
        <dbReference type="EMBL" id="OGG57510.1"/>
    </source>
</evidence>
<comment type="subcellular location">
    <subcellularLocation>
        <location evidence="1">Membrane</location>
        <topology evidence="1">Multi-pass membrane protein</topology>
    </subcellularLocation>
</comment>
<dbReference type="PANTHER" id="PTHR43847:SF1">
    <property type="entry name" value="BLL3993 PROTEIN"/>
    <property type="match status" value="1"/>
</dbReference>
<name>A0A1F6D864_9BACT</name>
<feature type="transmembrane region" description="Helical" evidence="5">
    <location>
        <begin position="21"/>
        <end position="45"/>
    </location>
</feature>
<evidence type="ECO:0000256" key="3">
    <source>
        <dbReference type="ARBA" id="ARBA00022989"/>
    </source>
</evidence>
<reference evidence="6 7" key="1">
    <citation type="journal article" date="2016" name="Nat. Commun.">
        <title>Thousands of microbial genomes shed light on interconnected biogeochemical processes in an aquifer system.</title>
        <authorList>
            <person name="Anantharaman K."/>
            <person name="Brown C.T."/>
            <person name="Hug L.A."/>
            <person name="Sharon I."/>
            <person name="Castelle C.J."/>
            <person name="Probst A.J."/>
            <person name="Thomas B.C."/>
            <person name="Singh A."/>
            <person name="Wilkins M.J."/>
            <person name="Karaoz U."/>
            <person name="Brodie E.L."/>
            <person name="Williams K.H."/>
            <person name="Hubbard S.S."/>
            <person name="Banfield J.F."/>
        </authorList>
    </citation>
    <scope>NUCLEOTIDE SEQUENCE [LARGE SCALE GENOMIC DNA]</scope>
</reference>
<dbReference type="GO" id="GO:0016020">
    <property type="term" value="C:membrane"/>
    <property type="evidence" value="ECO:0007669"/>
    <property type="project" value="UniProtKB-SubCell"/>
</dbReference>
<dbReference type="GO" id="GO:0004671">
    <property type="term" value="F:protein C-terminal S-isoprenylcysteine carboxyl O-methyltransferase activity"/>
    <property type="evidence" value="ECO:0007669"/>
    <property type="project" value="InterPro"/>
</dbReference>
<dbReference type="Proteomes" id="UP000177958">
    <property type="component" value="Unassembled WGS sequence"/>
</dbReference>
<proteinExistence type="predicted"/>
<keyword evidence="3 5" id="KW-1133">Transmembrane helix</keyword>
<gene>
    <name evidence="6" type="ORF">A2853_02940</name>
</gene>
<dbReference type="Gene3D" id="1.20.120.1630">
    <property type="match status" value="1"/>
</dbReference>
<evidence type="ECO:0000313" key="7">
    <source>
        <dbReference type="Proteomes" id="UP000177958"/>
    </source>
</evidence>